<protein>
    <submittedName>
        <fullName evidence="1">Uncharacterized protein</fullName>
    </submittedName>
</protein>
<accession>A0A8J2PDB0</accession>
<feature type="non-terminal residue" evidence="1">
    <location>
        <position position="1"/>
    </location>
</feature>
<feature type="non-terminal residue" evidence="1">
    <location>
        <position position="86"/>
    </location>
</feature>
<proteinExistence type="predicted"/>
<dbReference type="EMBL" id="CAJVCH010259835">
    <property type="protein sequence ID" value="CAG7733952.1"/>
    <property type="molecule type" value="Genomic_DNA"/>
</dbReference>
<comment type="caution">
    <text evidence="1">The sequence shown here is derived from an EMBL/GenBank/DDBJ whole genome shotgun (WGS) entry which is preliminary data.</text>
</comment>
<sequence length="86" mass="9855">ILPPFVPATQPPLPQNLRFTRVDVVFEQALDWWSSNAPATYVDPRENCRNRVKREEVWASCVLELPAHVSSNEDEHVEEITIPSCI</sequence>
<gene>
    <name evidence="1" type="ORF">AFUS01_LOCUS22366</name>
</gene>
<organism evidence="1 2">
    <name type="scientific">Allacma fusca</name>
    <dbReference type="NCBI Taxonomy" id="39272"/>
    <lineage>
        <taxon>Eukaryota</taxon>
        <taxon>Metazoa</taxon>
        <taxon>Ecdysozoa</taxon>
        <taxon>Arthropoda</taxon>
        <taxon>Hexapoda</taxon>
        <taxon>Collembola</taxon>
        <taxon>Symphypleona</taxon>
        <taxon>Sminthuridae</taxon>
        <taxon>Allacma</taxon>
    </lineage>
</organism>
<dbReference type="AlphaFoldDB" id="A0A8J2PDB0"/>
<keyword evidence="2" id="KW-1185">Reference proteome</keyword>
<reference evidence="1" key="1">
    <citation type="submission" date="2021-06" db="EMBL/GenBank/DDBJ databases">
        <authorList>
            <person name="Hodson N. C."/>
            <person name="Mongue J. A."/>
            <person name="Jaron S. K."/>
        </authorList>
    </citation>
    <scope>NUCLEOTIDE SEQUENCE</scope>
</reference>
<evidence type="ECO:0000313" key="2">
    <source>
        <dbReference type="Proteomes" id="UP000708208"/>
    </source>
</evidence>
<name>A0A8J2PDB0_9HEXA</name>
<dbReference type="Proteomes" id="UP000708208">
    <property type="component" value="Unassembled WGS sequence"/>
</dbReference>
<evidence type="ECO:0000313" key="1">
    <source>
        <dbReference type="EMBL" id="CAG7733952.1"/>
    </source>
</evidence>